<keyword evidence="2" id="KW-0238">DNA-binding</keyword>
<feature type="compositionally biased region" description="Basic and acidic residues" evidence="4">
    <location>
        <begin position="564"/>
        <end position="587"/>
    </location>
</feature>
<dbReference type="OrthoDB" id="125347at2759"/>
<feature type="region of interest" description="Disordered" evidence="4">
    <location>
        <begin position="563"/>
        <end position="660"/>
    </location>
</feature>
<dbReference type="Gene3D" id="1.10.10.60">
    <property type="entry name" value="Homeodomain-like"/>
    <property type="match status" value="2"/>
</dbReference>
<dbReference type="PANTHER" id="PTHR19303">
    <property type="entry name" value="TRANSPOSON"/>
    <property type="match status" value="1"/>
</dbReference>
<comment type="subcellular location">
    <subcellularLocation>
        <location evidence="1">Nucleus</location>
    </subcellularLocation>
</comment>
<evidence type="ECO:0000313" key="7">
    <source>
        <dbReference type="Proteomes" id="UP000694397"/>
    </source>
</evidence>
<evidence type="ECO:0000256" key="4">
    <source>
        <dbReference type="SAM" id="MobiDB-lite"/>
    </source>
</evidence>
<keyword evidence="7" id="KW-1185">Reference proteome</keyword>
<dbReference type="Gene3D" id="3.30.420.10">
    <property type="entry name" value="Ribonuclease H-like superfamily/Ribonuclease H"/>
    <property type="match status" value="1"/>
</dbReference>
<dbReference type="GeneTree" id="ENSGT00940000163154"/>
<accession>A0A8C9S3D7</accession>
<dbReference type="PROSITE" id="PS51253">
    <property type="entry name" value="HTH_CENPB"/>
    <property type="match status" value="1"/>
</dbReference>
<evidence type="ECO:0000256" key="2">
    <source>
        <dbReference type="ARBA" id="ARBA00023125"/>
    </source>
</evidence>
<dbReference type="Pfam" id="PF03221">
    <property type="entry name" value="HTH_Tnp_Tc5"/>
    <property type="match status" value="1"/>
</dbReference>
<dbReference type="PANTHER" id="PTHR19303:SF26">
    <property type="entry name" value="TIGGER TRANSPOSABLE ELEMENT-DERIVED PROTEIN 1"/>
    <property type="match status" value="1"/>
</dbReference>
<proteinExistence type="predicted"/>
<reference evidence="6" key="3">
    <citation type="submission" date="2025-09" db="UniProtKB">
        <authorList>
            <consortium name="Ensembl"/>
        </authorList>
    </citation>
    <scope>IDENTIFICATION</scope>
</reference>
<evidence type="ECO:0000256" key="3">
    <source>
        <dbReference type="ARBA" id="ARBA00023242"/>
    </source>
</evidence>
<reference evidence="6" key="2">
    <citation type="submission" date="2025-08" db="UniProtKB">
        <authorList>
            <consortium name="Ensembl"/>
        </authorList>
    </citation>
    <scope>IDENTIFICATION</scope>
</reference>
<dbReference type="InterPro" id="IPR004875">
    <property type="entry name" value="DDE_SF_endonuclease_dom"/>
</dbReference>
<keyword evidence="3" id="KW-0539">Nucleus</keyword>
<dbReference type="GO" id="GO:0003677">
    <property type="term" value="F:DNA binding"/>
    <property type="evidence" value="ECO:0007669"/>
    <property type="project" value="UniProtKB-KW"/>
</dbReference>
<evidence type="ECO:0000259" key="5">
    <source>
        <dbReference type="PROSITE" id="PS51253"/>
    </source>
</evidence>
<dbReference type="InterPro" id="IPR050863">
    <property type="entry name" value="CenT-Element_Derived"/>
</dbReference>
<dbReference type="Pfam" id="PF04218">
    <property type="entry name" value="CENP-B_N"/>
    <property type="match status" value="1"/>
</dbReference>
<dbReference type="SUPFAM" id="SSF46689">
    <property type="entry name" value="Homeodomain-like"/>
    <property type="match status" value="2"/>
</dbReference>
<dbReference type="InterPro" id="IPR006600">
    <property type="entry name" value="HTH_CenpB_DNA-bd_dom"/>
</dbReference>
<evidence type="ECO:0000256" key="1">
    <source>
        <dbReference type="ARBA" id="ARBA00004123"/>
    </source>
</evidence>
<dbReference type="InterPro" id="IPR009057">
    <property type="entry name" value="Homeodomain-like_sf"/>
</dbReference>
<protein>
    <recommendedName>
        <fullName evidence="5">HTH CENPB-type domain-containing protein</fullName>
    </recommendedName>
</protein>
<organism evidence="6 7">
    <name type="scientific">Scleropages formosus</name>
    <name type="common">Asian bonytongue</name>
    <name type="synonym">Osteoglossum formosum</name>
    <dbReference type="NCBI Taxonomy" id="113540"/>
    <lineage>
        <taxon>Eukaryota</taxon>
        <taxon>Metazoa</taxon>
        <taxon>Chordata</taxon>
        <taxon>Craniata</taxon>
        <taxon>Vertebrata</taxon>
        <taxon>Euteleostomi</taxon>
        <taxon>Actinopterygii</taxon>
        <taxon>Neopterygii</taxon>
        <taxon>Teleostei</taxon>
        <taxon>Osteoglossocephala</taxon>
        <taxon>Osteoglossomorpha</taxon>
        <taxon>Osteoglossiformes</taxon>
        <taxon>Osteoglossidae</taxon>
        <taxon>Scleropages</taxon>
    </lineage>
</organism>
<feature type="domain" description="HTH CENPB-type" evidence="5">
    <location>
        <begin position="87"/>
        <end position="170"/>
    </location>
</feature>
<name>A0A8C9S3D7_SCLFO</name>
<dbReference type="Proteomes" id="UP000694397">
    <property type="component" value="Chromosome 6"/>
</dbReference>
<dbReference type="InterPro" id="IPR036397">
    <property type="entry name" value="RNaseH_sf"/>
</dbReference>
<feature type="compositionally biased region" description="Polar residues" evidence="4">
    <location>
        <begin position="588"/>
        <end position="609"/>
    </location>
</feature>
<dbReference type="GO" id="GO:0005634">
    <property type="term" value="C:nucleus"/>
    <property type="evidence" value="ECO:0007669"/>
    <property type="project" value="UniProtKB-SubCell"/>
</dbReference>
<reference evidence="6 7" key="1">
    <citation type="submission" date="2019-04" db="EMBL/GenBank/DDBJ databases">
        <authorList>
            <consortium name="Wellcome Sanger Institute Data Sharing"/>
        </authorList>
    </citation>
    <scope>NUCLEOTIDE SEQUENCE [LARGE SCALE GENOMIC DNA]</scope>
</reference>
<evidence type="ECO:0000313" key="6">
    <source>
        <dbReference type="Ensembl" id="ENSSFOP00015023715.1"/>
    </source>
</evidence>
<dbReference type="InterPro" id="IPR007889">
    <property type="entry name" value="HTH_Psq"/>
</dbReference>
<dbReference type="SMART" id="SM00674">
    <property type="entry name" value="CENPB"/>
    <property type="match status" value="1"/>
</dbReference>
<dbReference type="Pfam" id="PF03184">
    <property type="entry name" value="DDE_1"/>
    <property type="match status" value="1"/>
</dbReference>
<dbReference type="AlphaFoldDB" id="A0A8C9S3D7"/>
<dbReference type="Ensembl" id="ENSSFOT00015023974.2">
    <property type="protein sequence ID" value="ENSSFOP00015023715.1"/>
    <property type="gene ID" value="ENSSFOG00015015243.2"/>
</dbReference>
<sequence length="660" mass="75861">MAPKKAEKKVQKAFGKAAKAEKEKMKRKNITLKYKLEIINRIERGEKQKDIIASTGLAGSTIYTIFQNKEKIKRSAETLLGGDKLSKVSRSRHAILERMELLLLQWIEDQNLNCIPLSTMQIQEKALSLFEGLKKKMLEEGDETVKEVEFAASRGWFDRFRQRVFLHTLRLSGETPSADAESVTIFPDQLLEGGYDARQVFNMDETGLFWKRMPSRTFISQREKRVPGPKPSKDRLTLLLGGNLNGDIKLKPLLVYHSENPRAMRGMLKSALPVIWRSNRKAWVTQDVFMDYIRSYFSPFVEKYCRENNLPNKALLVIDNAPGHPAGTIHYADNVEVVFLPQRTTSLLQPMDQGIIATFKAYYLENLMRHLVSESESGKSLLDVWKDFNIKVALRFIAEAWDRIKPETMNAVWSKLCPSHSRGLPGLKPEELQSKIQKEIVKLAEEAGFKDVDEEDVAEVLTSHNEELRTEELVELEKARKSEEDKEELEEVTEVKEIDVEMLREIFNLEKQLNDKIANYDDDIERSIHIRKLIKQTLNPYHVLYEKKLQHLQQSSMLRYFQSGKRERKVEEENARKESTKKIRKLSEASSDTAHSGTPEPSTSGLQNISVSVVVYKSESESECDAEDSKMIQSLAKDSDDPFNELPPYFLHHSPSKSPE</sequence>